<sequence>MVRTGDEEGNRCSSMRCESMTMDGLRWGRCRSKKYWREVIRHDMEQLQLMEDMTLDRKLWRAQIRIEGTFVSMVAEYKPRTINLEVSSLLIRAALLSSGVEQWGFRSMLNETCFSDIFAKETETLTKVLMQNPVGEVGSTFKVSSSASDPTVSGGSDHSAASSMKQQSGGTGTGTGGGVMSKKIVKKRKPRASKRASTTYITADVDSFRQMVQQVTGIGQLPVNSSIVKPEARRPVDRVQPVSFLPTLDTSAFLLDPNSGFMHPPLPPPPVGGAAVHQPSAVVVDGGFGFDSFCGFPTLESGM</sequence>
<dbReference type="InterPro" id="IPR039609">
    <property type="entry name" value="VQ_15/22"/>
</dbReference>
<feature type="compositionally biased region" description="Basic residues" evidence="1">
    <location>
        <begin position="183"/>
        <end position="194"/>
    </location>
</feature>
<feature type="compositionally biased region" description="Gly residues" evidence="1">
    <location>
        <begin position="169"/>
        <end position="179"/>
    </location>
</feature>
<keyword evidence="4" id="KW-1185">Reference proteome</keyword>
<organism evidence="3 4">
    <name type="scientific">Capsicum baccatum</name>
    <name type="common">Peruvian pepper</name>
    <dbReference type="NCBI Taxonomy" id="33114"/>
    <lineage>
        <taxon>Eukaryota</taxon>
        <taxon>Viridiplantae</taxon>
        <taxon>Streptophyta</taxon>
        <taxon>Embryophyta</taxon>
        <taxon>Tracheophyta</taxon>
        <taxon>Spermatophyta</taxon>
        <taxon>Magnoliopsida</taxon>
        <taxon>eudicotyledons</taxon>
        <taxon>Gunneridae</taxon>
        <taxon>Pentapetalae</taxon>
        <taxon>asterids</taxon>
        <taxon>lamiids</taxon>
        <taxon>Solanales</taxon>
        <taxon>Solanaceae</taxon>
        <taxon>Solanoideae</taxon>
        <taxon>Capsiceae</taxon>
        <taxon>Capsicum</taxon>
    </lineage>
</organism>
<evidence type="ECO:0000259" key="2">
    <source>
        <dbReference type="Pfam" id="PF05678"/>
    </source>
</evidence>
<name>A0A2G2VVJ6_CAPBA</name>
<dbReference type="STRING" id="33114.A0A2G2VVJ6"/>
<protein>
    <recommendedName>
        <fullName evidence="2">VQ domain-containing protein</fullName>
    </recommendedName>
</protein>
<accession>A0A2G2VVJ6</accession>
<comment type="caution">
    <text evidence="3">The sequence shown here is derived from an EMBL/GenBank/DDBJ whole genome shotgun (WGS) entry which is preliminary data.</text>
</comment>
<gene>
    <name evidence="3" type="ORF">CQW23_24696</name>
</gene>
<dbReference type="GO" id="GO:0005634">
    <property type="term" value="C:nucleus"/>
    <property type="evidence" value="ECO:0007669"/>
    <property type="project" value="TreeGrafter"/>
</dbReference>
<reference evidence="3 4" key="1">
    <citation type="journal article" date="2017" name="Genome Biol.">
        <title>New reference genome sequences of hot pepper reveal the massive evolution of plant disease-resistance genes by retroduplication.</title>
        <authorList>
            <person name="Kim S."/>
            <person name="Park J."/>
            <person name="Yeom S.I."/>
            <person name="Kim Y.M."/>
            <person name="Seo E."/>
            <person name="Kim K.T."/>
            <person name="Kim M.S."/>
            <person name="Lee J.M."/>
            <person name="Cheong K."/>
            <person name="Shin H.S."/>
            <person name="Kim S.B."/>
            <person name="Han K."/>
            <person name="Lee J."/>
            <person name="Park M."/>
            <person name="Lee H.A."/>
            <person name="Lee H.Y."/>
            <person name="Lee Y."/>
            <person name="Oh S."/>
            <person name="Lee J.H."/>
            <person name="Choi E."/>
            <person name="Choi E."/>
            <person name="Lee S.E."/>
            <person name="Jeon J."/>
            <person name="Kim H."/>
            <person name="Choi G."/>
            <person name="Song H."/>
            <person name="Lee J."/>
            <person name="Lee S.C."/>
            <person name="Kwon J.K."/>
            <person name="Lee H.Y."/>
            <person name="Koo N."/>
            <person name="Hong Y."/>
            <person name="Kim R.W."/>
            <person name="Kang W.H."/>
            <person name="Huh J.H."/>
            <person name="Kang B.C."/>
            <person name="Yang T.J."/>
            <person name="Lee Y.H."/>
            <person name="Bennetzen J.L."/>
            <person name="Choi D."/>
        </authorList>
    </citation>
    <scope>NUCLEOTIDE SEQUENCE [LARGE SCALE GENOMIC DNA]</scope>
    <source>
        <strain evidence="4">cv. PBC81</strain>
    </source>
</reference>
<dbReference type="AlphaFoldDB" id="A0A2G2VVJ6"/>
<dbReference type="InterPro" id="IPR008889">
    <property type="entry name" value="VQ"/>
</dbReference>
<dbReference type="GO" id="GO:0005516">
    <property type="term" value="F:calmodulin binding"/>
    <property type="evidence" value="ECO:0007669"/>
    <property type="project" value="TreeGrafter"/>
</dbReference>
<dbReference type="PANTHER" id="PTHR33179:SF50">
    <property type="entry name" value="CALMODULIN-BINDING PROTEIN 25-LIKE"/>
    <property type="match status" value="1"/>
</dbReference>
<evidence type="ECO:0000313" key="3">
    <source>
        <dbReference type="EMBL" id="PHT36996.1"/>
    </source>
</evidence>
<feature type="domain" description="VQ" evidence="2">
    <location>
        <begin position="195"/>
        <end position="219"/>
    </location>
</feature>
<dbReference type="EMBL" id="MLFT02000010">
    <property type="protein sequence ID" value="PHT36996.1"/>
    <property type="molecule type" value="Genomic_DNA"/>
</dbReference>
<dbReference type="Proteomes" id="UP000224567">
    <property type="component" value="Unassembled WGS sequence"/>
</dbReference>
<proteinExistence type="predicted"/>
<evidence type="ECO:0000313" key="4">
    <source>
        <dbReference type="Proteomes" id="UP000224567"/>
    </source>
</evidence>
<dbReference type="PANTHER" id="PTHR33179">
    <property type="entry name" value="VQ MOTIF-CONTAINING PROTEIN"/>
    <property type="match status" value="1"/>
</dbReference>
<dbReference type="OrthoDB" id="780868at2759"/>
<feature type="region of interest" description="Disordered" evidence="1">
    <location>
        <begin position="141"/>
        <end position="197"/>
    </location>
</feature>
<feature type="compositionally biased region" description="Polar residues" evidence="1">
    <location>
        <begin position="141"/>
        <end position="168"/>
    </location>
</feature>
<dbReference type="GO" id="GO:0006970">
    <property type="term" value="P:response to osmotic stress"/>
    <property type="evidence" value="ECO:0007669"/>
    <property type="project" value="TreeGrafter"/>
</dbReference>
<reference evidence="4" key="2">
    <citation type="journal article" date="2017" name="J. Anim. Genet.">
        <title>Multiple reference genome sequences of hot pepper reveal the massive evolution of plant disease resistance genes by retroduplication.</title>
        <authorList>
            <person name="Kim S."/>
            <person name="Park J."/>
            <person name="Yeom S.-I."/>
            <person name="Kim Y.-M."/>
            <person name="Seo E."/>
            <person name="Kim K.-T."/>
            <person name="Kim M.-S."/>
            <person name="Lee J.M."/>
            <person name="Cheong K."/>
            <person name="Shin H.-S."/>
            <person name="Kim S.-B."/>
            <person name="Han K."/>
            <person name="Lee J."/>
            <person name="Park M."/>
            <person name="Lee H.-A."/>
            <person name="Lee H.-Y."/>
            <person name="Lee Y."/>
            <person name="Oh S."/>
            <person name="Lee J.H."/>
            <person name="Choi E."/>
            <person name="Choi E."/>
            <person name="Lee S.E."/>
            <person name="Jeon J."/>
            <person name="Kim H."/>
            <person name="Choi G."/>
            <person name="Song H."/>
            <person name="Lee J."/>
            <person name="Lee S.-C."/>
            <person name="Kwon J.-K."/>
            <person name="Lee H.-Y."/>
            <person name="Koo N."/>
            <person name="Hong Y."/>
            <person name="Kim R.W."/>
            <person name="Kang W.-H."/>
            <person name="Huh J.H."/>
            <person name="Kang B.-C."/>
            <person name="Yang T.-J."/>
            <person name="Lee Y.-H."/>
            <person name="Bennetzen J.L."/>
            <person name="Choi D."/>
        </authorList>
    </citation>
    <scope>NUCLEOTIDE SEQUENCE [LARGE SCALE GENOMIC DNA]</scope>
    <source>
        <strain evidence="4">cv. PBC81</strain>
    </source>
</reference>
<evidence type="ECO:0000256" key="1">
    <source>
        <dbReference type="SAM" id="MobiDB-lite"/>
    </source>
</evidence>
<dbReference type="Pfam" id="PF05678">
    <property type="entry name" value="VQ"/>
    <property type="match status" value="1"/>
</dbReference>